<protein>
    <recommendedName>
        <fullName evidence="4">Alginate biosynthesis protein AlgF</fullName>
    </recommendedName>
</protein>
<keyword evidence="3" id="KW-1185">Reference proteome</keyword>
<evidence type="ECO:0000313" key="3">
    <source>
        <dbReference type="Proteomes" id="UP000005324"/>
    </source>
</evidence>
<evidence type="ECO:0008006" key="4">
    <source>
        <dbReference type="Google" id="ProtNLM"/>
    </source>
</evidence>
<reference evidence="2 3" key="1">
    <citation type="submission" date="2010-04" db="EMBL/GenBank/DDBJ databases">
        <authorList>
            <person name="Qin X."/>
            <person name="Bachman B."/>
            <person name="Battles P."/>
            <person name="Bell A."/>
            <person name="Bess C."/>
            <person name="Bickham C."/>
            <person name="Chaboub L."/>
            <person name="Chen D."/>
            <person name="Coyle M."/>
            <person name="Deiros D.R."/>
            <person name="Dinh H."/>
            <person name="Forbes L."/>
            <person name="Fowler G."/>
            <person name="Francisco L."/>
            <person name="Fu Q."/>
            <person name="Gubbala S."/>
            <person name="Hale W."/>
            <person name="Han Y."/>
            <person name="Hemphill L."/>
            <person name="Highlander S.K."/>
            <person name="Hirani K."/>
            <person name="Hogues M."/>
            <person name="Jackson L."/>
            <person name="Jakkamsetti A."/>
            <person name="Javaid M."/>
            <person name="Jiang H."/>
            <person name="Korchina V."/>
            <person name="Kovar C."/>
            <person name="Lara F."/>
            <person name="Lee S."/>
            <person name="Mata R."/>
            <person name="Mathew T."/>
            <person name="Moen C."/>
            <person name="Morales K."/>
            <person name="Munidasa M."/>
            <person name="Nazareth L."/>
            <person name="Ngo R."/>
            <person name="Nguyen L."/>
            <person name="Okwuonu G."/>
            <person name="Ongeri F."/>
            <person name="Patil S."/>
            <person name="Petrosino J."/>
            <person name="Pham C."/>
            <person name="Pham P."/>
            <person name="Pu L.-L."/>
            <person name="Puazo M."/>
            <person name="Raj R."/>
            <person name="Reid J."/>
            <person name="Rouhana J."/>
            <person name="Saada N."/>
            <person name="Shang Y."/>
            <person name="Simmons D."/>
            <person name="Thornton R."/>
            <person name="Warren J."/>
            <person name="Weissenberger G."/>
            <person name="Zhang J."/>
            <person name="Zhang L."/>
            <person name="Zhou C."/>
            <person name="Zhu D."/>
            <person name="Muzny D."/>
            <person name="Worley K."/>
            <person name="Gibbs R."/>
        </authorList>
    </citation>
    <scope>NUCLEOTIDE SEQUENCE [LARGE SCALE GENOMIC DNA]</scope>
    <source>
        <strain evidence="2 3">ATCC 49957</strain>
    </source>
</reference>
<dbReference type="AlphaFoldDB" id="D5RNY2"/>
<dbReference type="HOGENOM" id="CLU_090244_0_0_5"/>
<feature type="signal peptide" evidence="1">
    <location>
        <begin position="1"/>
        <end position="27"/>
    </location>
</feature>
<sequence>MMRASTSWLGLCMAGALAWLQPGAATAQPMLYEQRLPDGFAFVRFANTLPGPVSVKPDFDDALTLRDDGAARVTDYRVAEDVANRPVRLSVTEGGRSTELRVTIEGGGYNTILLQRQGDAVQAVVVKDQTDYNQVRARLSFYNAVPGCAEGSLALAPSGQSVFSKVEPSSMTARSINPASARVTAGCGGRQAAALDLGRLEAGGQYSVWLVAPAGELTSFLVRDRIAAR</sequence>
<feature type="chain" id="PRO_5003075609" description="Alginate biosynthesis protein AlgF" evidence="1">
    <location>
        <begin position="28"/>
        <end position="229"/>
    </location>
</feature>
<dbReference type="EMBL" id="ADVL01000572">
    <property type="protein sequence ID" value="EFH10988.1"/>
    <property type="molecule type" value="Genomic_DNA"/>
</dbReference>
<evidence type="ECO:0000256" key="1">
    <source>
        <dbReference type="SAM" id="SignalP"/>
    </source>
</evidence>
<name>D5RNY2_9PROT</name>
<proteinExistence type="predicted"/>
<dbReference type="Proteomes" id="UP000005324">
    <property type="component" value="Unassembled WGS sequence"/>
</dbReference>
<comment type="caution">
    <text evidence="2">The sequence shown here is derived from an EMBL/GenBank/DDBJ whole genome shotgun (WGS) entry which is preliminary data.</text>
</comment>
<accession>D5RNY2</accession>
<gene>
    <name evidence="2" type="ORF">HMPREF0731_2793</name>
</gene>
<organism evidence="2 3">
    <name type="scientific">Pseudoroseomonas cervicalis ATCC 49957</name>
    <dbReference type="NCBI Taxonomy" id="525371"/>
    <lineage>
        <taxon>Bacteria</taxon>
        <taxon>Pseudomonadati</taxon>
        <taxon>Pseudomonadota</taxon>
        <taxon>Alphaproteobacteria</taxon>
        <taxon>Acetobacterales</taxon>
        <taxon>Roseomonadaceae</taxon>
        <taxon>Roseomonas</taxon>
    </lineage>
</organism>
<evidence type="ECO:0000313" key="2">
    <source>
        <dbReference type="EMBL" id="EFH10988.1"/>
    </source>
</evidence>
<keyword evidence="1" id="KW-0732">Signal</keyword>